<name>A0AA96GM01_9BACT</name>
<reference evidence="14 15" key="1">
    <citation type="submission" date="2023-01" db="EMBL/GenBank/DDBJ databases">
        <title>Cultivation and genomic characterization of new, ubiquitous marine nitrite-oxidizing bacteria from the Nitrospirales.</title>
        <authorList>
            <person name="Mueller A.J."/>
            <person name="Daebeler A."/>
            <person name="Herbold C.W."/>
            <person name="Kirkegaard R.H."/>
            <person name="Daims H."/>
        </authorList>
    </citation>
    <scope>NUCLEOTIDE SEQUENCE [LARGE SCALE GENOMIC DNA]</scope>
    <source>
        <strain evidence="14 15">VA</strain>
    </source>
</reference>
<proteinExistence type="predicted"/>
<comment type="catalytic activity">
    <reaction evidence="1">
        <text>ATP + protein L-histidine = ADP + protein N-phospho-L-histidine.</text>
        <dbReference type="EC" id="2.7.13.3"/>
    </reaction>
</comment>
<dbReference type="SMART" id="SM00091">
    <property type="entry name" value="PAS"/>
    <property type="match status" value="1"/>
</dbReference>
<evidence type="ECO:0000256" key="4">
    <source>
        <dbReference type="ARBA" id="ARBA00022553"/>
    </source>
</evidence>
<dbReference type="InterPro" id="IPR003660">
    <property type="entry name" value="HAMP_dom"/>
</dbReference>
<dbReference type="SMART" id="SM00388">
    <property type="entry name" value="HisKA"/>
    <property type="match status" value="1"/>
</dbReference>
<evidence type="ECO:0000256" key="2">
    <source>
        <dbReference type="ARBA" id="ARBA00004370"/>
    </source>
</evidence>
<dbReference type="InterPro" id="IPR013656">
    <property type="entry name" value="PAS_4"/>
</dbReference>
<evidence type="ECO:0000259" key="11">
    <source>
        <dbReference type="PROSITE" id="PS50109"/>
    </source>
</evidence>
<dbReference type="InterPro" id="IPR003661">
    <property type="entry name" value="HisK_dim/P_dom"/>
</dbReference>
<dbReference type="PANTHER" id="PTHR43065:SF10">
    <property type="entry name" value="PEROXIDE STRESS-ACTIVATED HISTIDINE KINASE MAK3"/>
    <property type="match status" value="1"/>
</dbReference>
<organism evidence="14 15">
    <name type="scientific">Candidatus Nitrospira allomarina</name>
    <dbReference type="NCBI Taxonomy" id="3020900"/>
    <lineage>
        <taxon>Bacteria</taxon>
        <taxon>Pseudomonadati</taxon>
        <taxon>Nitrospirota</taxon>
        <taxon>Nitrospiria</taxon>
        <taxon>Nitrospirales</taxon>
        <taxon>Nitrospiraceae</taxon>
        <taxon>Nitrospira</taxon>
    </lineage>
</organism>
<dbReference type="Gene3D" id="1.10.287.130">
    <property type="match status" value="1"/>
</dbReference>
<dbReference type="Pfam" id="PF00512">
    <property type="entry name" value="HisKA"/>
    <property type="match status" value="1"/>
</dbReference>
<dbReference type="SMART" id="SM00387">
    <property type="entry name" value="HATPase_c"/>
    <property type="match status" value="1"/>
</dbReference>
<sequence>MRLNVKGKEALGVTVLTLVVVVGSTFLNLSQLSRVIVQETSEQVSLIKRQIFEYSKRVVLNAQSPDIHPVVLLATNQELKKFLEASVGYSPHLLYALIVDPQGKTLLHSEGAKTERPHPTRPKLEDLLSLGPIDRFTVLYQEGSIFDSALPITWENVPIGKVIVGIHTSLLRERMTSSLKTSVVFALVALPIAWLLTMGLATLTLRPIHALAEQMEQLRQGRFDVLTDLSRTDEFRELASQLQLLGQQLKSDRLNTLSEETHLQGVIEHLEDGVIVVDDQGKVLFLNQAMEFMVDIPGPHLPGHRLESLGESFTPLIRLVNQALAERKDLKAVPCSLPRKRENKSFYISVIYLSSSPRFHGAMILCRDIESMKTLQSLVRYAAQLTTLGQLTSGLAHEVKNPLNAMVIHLEILKEEAKGLNGDFQKSLEVLEGEVHRLDRVVLGFLKFMRPQELELSSVDVNQLLKRELSLLEREWGNKGIRFVLDCESDLPAISADPDLLSQVFLNIILNGCQAMEEQGGDIRIATSTHQDNEIRISISDQGPGIPPEMQEKIFQLYYTTKHHGSGLGLSLVYRFIQLHEGVIDVQTEMGKGTTFIIRLPRKI</sequence>
<comment type="subcellular location">
    <subcellularLocation>
        <location evidence="2">Membrane</location>
    </subcellularLocation>
</comment>
<evidence type="ECO:0000256" key="7">
    <source>
        <dbReference type="ARBA" id="ARBA00022777"/>
    </source>
</evidence>
<dbReference type="InterPro" id="IPR005467">
    <property type="entry name" value="His_kinase_dom"/>
</dbReference>
<keyword evidence="6" id="KW-0547">Nucleotide-binding</keyword>
<dbReference type="Proteomes" id="UP001302719">
    <property type="component" value="Chromosome"/>
</dbReference>
<dbReference type="SUPFAM" id="SSF55874">
    <property type="entry name" value="ATPase domain of HSP90 chaperone/DNA topoisomerase II/histidine kinase"/>
    <property type="match status" value="1"/>
</dbReference>
<feature type="domain" description="HAMP" evidence="13">
    <location>
        <begin position="202"/>
        <end position="254"/>
    </location>
</feature>
<dbReference type="PANTHER" id="PTHR43065">
    <property type="entry name" value="SENSOR HISTIDINE KINASE"/>
    <property type="match status" value="1"/>
</dbReference>
<keyword evidence="10" id="KW-0472">Membrane</keyword>
<evidence type="ECO:0000256" key="8">
    <source>
        <dbReference type="ARBA" id="ARBA00022840"/>
    </source>
</evidence>
<dbReference type="CDD" id="cd00082">
    <property type="entry name" value="HisKA"/>
    <property type="match status" value="1"/>
</dbReference>
<dbReference type="InterPro" id="IPR004358">
    <property type="entry name" value="Sig_transdc_His_kin-like_C"/>
</dbReference>
<dbReference type="EC" id="2.7.13.3" evidence="3"/>
<evidence type="ECO:0000256" key="9">
    <source>
        <dbReference type="ARBA" id="ARBA00023012"/>
    </source>
</evidence>
<accession>A0AA96GM01</accession>
<dbReference type="RefSeq" id="WP_312646932.1">
    <property type="nucleotide sequence ID" value="NZ_CP116967.1"/>
</dbReference>
<evidence type="ECO:0000256" key="3">
    <source>
        <dbReference type="ARBA" id="ARBA00012438"/>
    </source>
</evidence>
<keyword evidence="5" id="KW-0808">Transferase</keyword>
<dbReference type="InterPro" id="IPR000014">
    <property type="entry name" value="PAS"/>
</dbReference>
<dbReference type="Gene3D" id="6.10.340.10">
    <property type="match status" value="1"/>
</dbReference>
<dbReference type="Gene3D" id="3.30.565.10">
    <property type="entry name" value="Histidine kinase-like ATPase, C-terminal domain"/>
    <property type="match status" value="1"/>
</dbReference>
<dbReference type="SUPFAM" id="SSF47384">
    <property type="entry name" value="Homodimeric domain of signal transducing histidine kinase"/>
    <property type="match status" value="1"/>
</dbReference>
<keyword evidence="9" id="KW-0902">Two-component regulatory system</keyword>
<dbReference type="PRINTS" id="PR00344">
    <property type="entry name" value="BCTRLSENSOR"/>
</dbReference>
<gene>
    <name evidence="14" type="ORF">PP769_09705</name>
</gene>
<dbReference type="PROSITE" id="PS50109">
    <property type="entry name" value="HIS_KIN"/>
    <property type="match status" value="1"/>
</dbReference>
<feature type="transmembrane region" description="Helical" evidence="10">
    <location>
        <begin position="182"/>
        <end position="205"/>
    </location>
</feature>
<dbReference type="InterPro" id="IPR003594">
    <property type="entry name" value="HATPase_dom"/>
</dbReference>
<keyword evidence="4" id="KW-0597">Phosphoprotein</keyword>
<dbReference type="EMBL" id="CP116967">
    <property type="protein sequence ID" value="WNM60011.1"/>
    <property type="molecule type" value="Genomic_DNA"/>
</dbReference>
<dbReference type="InterPro" id="IPR036097">
    <property type="entry name" value="HisK_dim/P_sf"/>
</dbReference>
<dbReference type="Pfam" id="PF02518">
    <property type="entry name" value="HATPase_c"/>
    <property type="match status" value="1"/>
</dbReference>
<keyword evidence="10" id="KW-1133">Transmembrane helix</keyword>
<keyword evidence="8 14" id="KW-0067">ATP-binding</keyword>
<evidence type="ECO:0000256" key="5">
    <source>
        <dbReference type="ARBA" id="ARBA00022679"/>
    </source>
</evidence>
<dbReference type="Pfam" id="PF08448">
    <property type="entry name" value="PAS_4"/>
    <property type="match status" value="1"/>
</dbReference>
<feature type="domain" description="PAS" evidence="12">
    <location>
        <begin position="259"/>
        <end position="315"/>
    </location>
</feature>
<dbReference type="Gene3D" id="3.30.450.20">
    <property type="entry name" value="PAS domain"/>
    <property type="match status" value="1"/>
</dbReference>
<dbReference type="CDD" id="cd06225">
    <property type="entry name" value="HAMP"/>
    <property type="match status" value="1"/>
</dbReference>
<keyword evidence="10" id="KW-0812">Transmembrane</keyword>
<protein>
    <recommendedName>
        <fullName evidence="3">histidine kinase</fullName>
        <ecNumber evidence="3">2.7.13.3</ecNumber>
    </recommendedName>
</protein>
<dbReference type="AlphaFoldDB" id="A0AA96GM01"/>
<dbReference type="Pfam" id="PF00672">
    <property type="entry name" value="HAMP"/>
    <property type="match status" value="1"/>
</dbReference>
<dbReference type="PROSITE" id="PS50112">
    <property type="entry name" value="PAS"/>
    <property type="match status" value="1"/>
</dbReference>
<dbReference type="SUPFAM" id="SSF158472">
    <property type="entry name" value="HAMP domain-like"/>
    <property type="match status" value="1"/>
</dbReference>
<keyword evidence="15" id="KW-1185">Reference proteome</keyword>
<evidence type="ECO:0000313" key="15">
    <source>
        <dbReference type="Proteomes" id="UP001302719"/>
    </source>
</evidence>
<dbReference type="InterPro" id="IPR036890">
    <property type="entry name" value="HATPase_C_sf"/>
</dbReference>
<dbReference type="GO" id="GO:0016020">
    <property type="term" value="C:membrane"/>
    <property type="evidence" value="ECO:0007669"/>
    <property type="project" value="UniProtKB-SubCell"/>
</dbReference>
<evidence type="ECO:0000259" key="12">
    <source>
        <dbReference type="PROSITE" id="PS50112"/>
    </source>
</evidence>
<dbReference type="InterPro" id="IPR035965">
    <property type="entry name" value="PAS-like_dom_sf"/>
</dbReference>
<evidence type="ECO:0000313" key="14">
    <source>
        <dbReference type="EMBL" id="WNM60011.1"/>
    </source>
</evidence>
<evidence type="ECO:0000256" key="6">
    <source>
        <dbReference type="ARBA" id="ARBA00022741"/>
    </source>
</evidence>
<keyword evidence="7" id="KW-0418">Kinase</keyword>
<dbReference type="SUPFAM" id="SSF55785">
    <property type="entry name" value="PYP-like sensor domain (PAS domain)"/>
    <property type="match status" value="1"/>
</dbReference>
<dbReference type="GO" id="GO:0000155">
    <property type="term" value="F:phosphorelay sensor kinase activity"/>
    <property type="evidence" value="ECO:0007669"/>
    <property type="project" value="InterPro"/>
</dbReference>
<feature type="transmembrane region" description="Helical" evidence="10">
    <location>
        <begin position="12"/>
        <end position="29"/>
    </location>
</feature>
<evidence type="ECO:0000256" key="10">
    <source>
        <dbReference type="SAM" id="Phobius"/>
    </source>
</evidence>
<dbReference type="GO" id="GO:0005524">
    <property type="term" value="F:ATP binding"/>
    <property type="evidence" value="ECO:0007669"/>
    <property type="project" value="UniProtKB-KW"/>
</dbReference>
<feature type="domain" description="Histidine kinase" evidence="11">
    <location>
        <begin position="394"/>
        <end position="604"/>
    </location>
</feature>
<dbReference type="KEGG" id="nall:PP769_09705"/>
<evidence type="ECO:0000259" key="13">
    <source>
        <dbReference type="PROSITE" id="PS50885"/>
    </source>
</evidence>
<dbReference type="PROSITE" id="PS50885">
    <property type="entry name" value="HAMP"/>
    <property type="match status" value="1"/>
</dbReference>
<evidence type="ECO:0000256" key="1">
    <source>
        <dbReference type="ARBA" id="ARBA00000085"/>
    </source>
</evidence>